<dbReference type="SUPFAM" id="SSF51182">
    <property type="entry name" value="RmlC-like cupins"/>
    <property type="match status" value="1"/>
</dbReference>
<evidence type="ECO:0000313" key="2">
    <source>
        <dbReference type="EMBL" id="AGA34956.1"/>
    </source>
</evidence>
<sequence>MTRTVQTPTEYWFEERCHITEWWNTPDDAAVSVARARVEPGVTTRLHRLNGVTERYVILEGKGCAEVAGAGLLKVGAGDVVVVPPGASQRIRNVGTGDLVFLAVCTPRFTRDAYEDIDPEPM</sequence>
<dbReference type="Gene3D" id="2.60.120.10">
    <property type="entry name" value="Jelly Rolls"/>
    <property type="match status" value="1"/>
</dbReference>
<dbReference type="KEGG" id="tni:TVNIR_3320"/>
<dbReference type="CDD" id="cd02214">
    <property type="entry name" value="cupin_MJ1618"/>
    <property type="match status" value="1"/>
</dbReference>
<gene>
    <name evidence="2" type="ordered locus">TVNIR_3320</name>
</gene>
<dbReference type="EMBL" id="CP003989">
    <property type="protein sequence ID" value="AGA34956.1"/>
    <property type="molecule type" value="Genomic_DNA"/>
</dbReference>
<dbReference type="eggNOG" id="COG0662">
    <property type="taxonomic scope" value="Bacteria"/>
</dbReference>
<dbReference type="PANTHER" id="PTHR36114:SF1">
    <property type="entry name" value="16.7 KDA PROTEIN IN WHIE LOCUS"/>
    <property type="match status" value="1"/>
</dbReference>
<dbReference type="AlphaFoldDB" id="L0E2V3"/>
<name>L0E2V3_THIND</name>
<feature type="domain" description="Cupin type-2" evidence="1">
    <location>
        <begin position="36"/>
        <end position="105"/>
    </location>
</feature>
<dbReference type="Proteomes" id="UP000010809">
    <property type="component" value="Chromosome"/>
</dbReference>
<dbReference type="InterPro" id="IPR013096">
    <property type="entry name" value="Cupin_2"/>
</dbReference>
<protein>
    <submittedName>
        <fullName evidence="2">Cupin 2 conserved barrel domain protein</fullName>
    </submittedName>
</protein>
<dbReference type="PANTHER" id="PTHR36114">
    <property type="entry name" value="16.7 KDA PROTEIN IN WHIE LOCUS"/>
    <property type="match status" value="1"/>
</dbReference>
<accession>L0E2V3</accession>
<keyword evidence="3" id="KW-1185">Reference proteome</keyword>
<dbReference type="PATRIC" id="fig|1255043.3.peg.3350"/>
<dbReference type="InterPro" id="IPR052044">
    <property type="entry name" value="PKS_Associated_Protein"/>
</dbReference>
<dbReference type="RefSeq" id="WP_015260055.1">
    <property type="nucleotide sequence ID" value="NC_019902.2"/>
</dbReference>
<evidence type="ECO:0000259" key="1">
    <source>
        <dbReference type="Pfam" id="PF07883"/>
    </source>
</evidence>
<dbReference type="OrthoDB" id="7870362at2"/>
<dbReference type="Pfam" id="PF07883">
    <property type="entry name" value="Cupin_2"/>
    <property type="match status" value="1"/>
</dbReference>
<reference evidence="2" key="1">
    <citation type="submission" date="2015-12" db="EMBL/GenBank/DDBJ databases">
        <authorList>
            <person name="Tikhonova T.V."/>
            <person name="Pavlov A.R."/>
            <person name="Beletsky A.V."/>
            <person name="Mardanov A.V."/>
            <person name="Sorokin D.Y."/>
            <person name="Ravin N.V."/>
            <person name="Popov V.O."/>
        </authorList>
    </citation>
    <scope>NUCLEOTIDE SEQUENCE</scope>
    <source>
        <strain evidence="2">DSM 14787</strain>
    </source>
</reference>
<organism evidence="2 3">
    <name type="scientific">Thioalkalivibrio nitratireducens (strain DSM 14787 / UNIQEM 213 / ALEN2)</name>
    <dbReference type="NCBI Taxonomy" id="1255043"/>
    <lineage>
        <taxon>Bacteria</taxon>
        <taxon>Pseudomonadati</taxon>
        <taxon>Pseudomonadota</taxon>
        <taxon>Gammaproteobacteria</taxon>
        <taxon>Chromatiales</taxon>
        <taxon>Ectothiorhodospiraceae</taxon>
        <taxon>Thioalkalivibrio</taxon>
    </lineage>
</organism>
<proteinExistence type="predicted"/>
<evidence type="ECO:0000313" key="3">
    <source>
        <dbReference type="Proteomes" id="UP000010809"/>
    </source>
</evidence>
<dbReference type="InterPro" id="IPR014710">
    <property type="entry name" value="RmlC-like_jellyroll"/>
</dbReference>
<dbReference type="STRING" id="1255043.TVNIR_3320"/>
<dbReference type="InterPro" id="IPR011051">
    <property type="entry name" value="RmlC_Cupin_sf"/>
</dbReference>
<dbReference type="HOGENOM" id="CLU_129810_1_1_6"/>